<dbReference type="Proteomes" id="UP000487929">
    <property type="component" value="Unassembled WGS sequence"/>
</dbReference>
<gene>
    <name evidence="1" type="ORF">GRB96_13255</name>
</gene>
<comment type="caution">
    <text evidence="1">The sequence shown here is derived from an EMBL/GenBank/DDBJ whole genome shotgun (WGS) entry which is preliminary data.</text>
</comment>
<dbReference type="OrthoDB" id="6997572at2"/>
<dbReference type="Pfam" id="PF11279">
    <property type="entry name" value="DUF3080"/>
    <property type="match status" value="1"/>
</dbReference>
<dbReference type="RefSeq" id="WP_161432579.1">
    <property type="nucleotide sequence ID" value="NZ_WUTT01000001.1"/>
</dbReference>
<dbReference type="AlphaFoldDB" id="A0A7X4W6V7"/>
<organism evidence="1 2">
    <name type="scientific">Halomonas alimentaria</name>
    <dbReference type="NCBI Taxonomy" id="147248"/>
    <lineage>
        <taxon>Bacteria</taxon>
        <taxon>Pseudomonadati</taxon>
        <taxon>Pseudomonadota</taxon>
        <taxon>Gammaproteobacteria</taxon>
        <taxon>Oceanospirillales</taxon>
        <taxon>Halomonadaceae</taxon>
        <taxon>Halomonas</taxon>
    </lineage>
</organism>
<dbReference type="PROSITE" id="PS51257">
    <property type="entry name" value="PROKAR_LIPOPROTEIN"/>
    <property type="match status" value="1"/>
</dbReference>
<dbReference type="EMBL" id="WUTT01000001">
    <property type="protein sequence ID" value="NAW35384.1"/>
    <property type="molecule type" value="Genomic_DNA"/>
</dbReference>
<reference evidence="1 2" key="1">
    <citation type="submission" date="2019-12" db="EMBL/GenBank/DDBJ databases">
        <title>Draft genome sequencing of Halomonas alimentaria DSM 15356.</title>
        <authorList>
            <person name="Pandiyan K."/>
            <person name="Kushwaha P."/>
            <person name="Gowdham M."/>
            <person name="Chakdar H."/>
            <person name="Singh A."/>
            <person name="Kumar M."/>
            <person name="Saxena A.K."/>
        </authorList>
    </citation>
    <scope>NUCLEOTIDE SEQUENCE [LARGE SCALE GENOMIC DNA]</scope>
    <source>
        <strain evidence="1 2">DSM 15356</strain>
    </source>
</reference>
<evidence type="ECO:0000313" key="1">
    <source>
        <dbReference type="EMBL" id="NAW35384.1"/>
    </source>
</evidence>
<accession>A0A7X4W6V7</accession>
<evidence type="ECO:0000313" key="2">
    <source>
        <dbReference type="Proteomes" id="UP000487929"/>
    </source>
</evidence>
<keyword evidence="2" id="KW-1185">Reference proteome</keyword>
<name>A0A7X4W6V7_9GAMM</name>
<protein>
    <submittedName>
        <fullName evidence="1">DUF3080 family protein</fullName>
    </submittedName>
</protein>
<proteinExistence type="predicted"/>
<sequence>MANATRSIPDSLRRVGVGIVLSVSLVGCGGNDASDHLLRDYQRALAERLDLAPPEHAKPRNIGAFPELRERRVNIPETREGMLDIHALRECHITTLVAERNSTLGRVAPASQRWQYELELWRRLESCLSGEVAERLAADDLARLERLTVTKREQLPRAIWNGLFGSEEWAHSFSRVSSALAPEALAPPGEQLAALDYLHELSRAPFEADRPLPSPDRLEDHLQALNDRPYTAELLRTLLLAEQRLTEANALLDRALSTPGHCPTGDFTADLQQTPEARRLAAWLEALDDAAAAWLMGLEPLFASLKAPPDDVEAYRQAWLSRQRNEAPLPRFRQAMQGHLERRHRLASRC</sequence>
<dbReference type="InterPro" id="IPR021431">
    <property type="entry name" value="DUF3080"/>
</dbReference>